<evidence type="ECO:0000256" key="4">
    <source>
        <dbReference type="ARBA" id="ARBA00010031"/>
    </source>
</evidence>
<comment type="caution">
    <text evidence="14">Lacks conserved residue(s) required for the propagation of feature annotation.</text>
</comment>
<dbReference type="Pfam" id="PF20684">
    <property type="entry name" value="Fung_rhodopsin"/>
    <property type="match status" value="1"/>
</dbReference>
<keyword evidence="11 14" id="KW-1015">Disulfide bond</keyword>
<evidence type="ECO:0000256" key="7">
    <source>
        <dbReference type="ARBA" id="ARBA00022692"/>
    </source>
</evidence>
<feature type="disulfide bond" evidence="14">
    <location>
        <begin position="56"/>
        <end position="63"/>
    </location>
</feature>
<feature type="transmembrane region" description="Helical" evidence="15">
    <location>
        <begin position="142"/>
        <end position="164"/>
    </location>
</feature>
<accession>A0AAJ0FGA4</accession>
<sequence>MKASTWFSAVALLTVVGGASLAEVPTQNRTTATSIYDQFPGCAHPCAEQSIQDMGCSDDDQGCICQAVLSQEMAECLKKSCSFKNGLITKNQTVRACDVPLRERPSALLSTASIVLGSVSLTCIGLRLMARPPARKKWTEMADDWVMVLNGVVVGGFTVIGVLLHEEGFGKDLHTLKLREITVSQKLLYAHEVTYSVSIMLTRISILLFYLRVFPFTVVPVLKRVIYAALAASLATGIAIIMALALQCLPISYNWDWWEEGSHGHCLELKAVGYSSGAIGIVLDIWIMLIPLPEIRKLRLPLKQKLGVILVFIAWGGVMAVSIPRMVWMKQFYESKNPTCKQAASLRDPSTHAS</sequence>
<comment type="similarity">
    <text evidence="4">Belongs to the RBT5 family.</text>
</comment>
<evidence type="ECO:0000256" key="2">
    <source>
        <dbReference type="ARBA" id="ARBA00004589"/>
    </source>
</evidence>
<evidence type="ECO:0000256" key="14">
    <source>
        <dbReference type="PROSITE-ProRule" id="PRU01356"/>
    </source>
</evidence>
<dbReference type="GeneID" id="85314675"/>
<feature type="chain" id="PRO_5042466477" description="CFEM domain-containing protein" evidence="16">
    <location>
        <begin position="22"/>
        <end position="354"/>
    </location>
</feature>
<dbReference type="RefSeq" id="XP_060283624.1">
    <property type="nucleotide sequence ID" value="XM_060431488.1"/>
</dbReference>
<dbReference type="AlphaFoldDB" id="A0AAJ0FGA4"/>
<keyword evidence="7 15" id="KW-0812">Transmembrane</keyword>
<feature type="binding site" description="axial binding residue" evidence="14">
    <location>
        <position position="60"/>
    </location>
    <ligand>
        <name>heme</name>
        <dbReference type="ChEBI" id="CHEBI:30413"/>
    </ligand>
    <ligandPart>
        <name>Fe</name>
        <dbReference type="ChEBI" id="CHEBI:18248"/>
    </ligandPart>
</feature>
<gene>
    <name evidence="18" type="ORF">QBC33DRAFT_586668</name>
</gene>
<keyword evidence="6" id="KW-0336">GPI-anchor</keyword>
<keyword evidence="5" id="KW-0964">Secreted</keyword>
<reference evidence="18" key="1">
    <citation type="submission" date="2023-06" db="EMBL/GenBank/DDBJ databases">
        <title>Genome-scale phylogeny and comparative genomics of the fungal order Sordariales.</title>
        <authorList>
            <consortium name="Lawrence Berkeley National Laboratory"/>
            <person name="Hensen N."/>
            <person name="Bonometti L."/>
            <person name="Westerberg I."/>
            <person name="Brannstrom I.O."/>
            <person name="Guillou S."/>
            <person name="Cros-Aarteil S."/>
            <person name="Calhoun S."/>
            <person name="Haridas S."/>
            <person name="Kuo A."/>
            <person name="Mondo S."/>
            <person name="Pangilinan J."/>
            <person name="Riley R."/>
            <person name="Labutti K."/>
            <person name="Andreopoulos B."/>
            <person name="Lipzen A."/>
            <person name="Chen C."/>
            <person name="Yanf M."/>
            <person name="Daum C."/>
            <person name="Ng V."/>
            <person name="Clum A."/>
            <person name="Steindorff A."/>
            <person name="Ohm R."/>
            <person name="Martin F."/>
            <person name="Silar P."/>
            <person name="Natvig D."/>
            <person name="Lalanne C."/>
            <person name="Gautier V."/>
            <person name="Ament-Velasquez S.L."/>
            <person name="Kruys A."/>
            <person name="Hutchinson M.I."/>
            <person name="Powell A.J."/>
            <person name="Barry K."/>
            <person name="Miller A.N."/>
            <person name="Grigoriev I.V."/>
            <person name="Debuchy R."/>
            <person name="Gladieux P."/>
            <person name="Thoren M.H."/>
            <person name="Johannesson H."/>
        </authorList>
    </citation>
    <scope>NUCLEOTIDE SEQUENCE</scope>
    <source>
        <strain evidence="18">8032-3</strain>
    </source>
</reference>
<dbReference type="InterPro" id="IPR052337">
    <property type="entry name" value="SAT4-like"/>
</dbReference>
<dbReference type="PANTHER" id="PTHR33048">
    <property type="entry name" value="PTH11-LIKE INTEGRAL MEMBRANE PROTEIN (AFU_ORTHOLOGUE AFUA_5G11245)"/>
    <property type="match status" value="1"/>
</dbReference>
<keyword evidence="14" id="KW-0479">Metal-binding</keyword>
<dbReference type="GO" id="GO:0005576">
    <property type="term" value="C:extracellular region"/>
    <property type="evidence" value="ECO:0007669"/>
    <property type="project" value="UniProtKB-SubCell"/>
</dbReference>
<evidence type="ECO:0000259" key="17">
    <source>
        <dbReference type="PROSITE" id="PS52012"/>
    </source>
</evidence>
<dbReference type="InterPro" id="IPR008427">
    <property type="entry name" value="Extracellular_membr_CFEM_dom"/>
</dbReference>
<feature type="domain" description="CFEM" evidence="17">
    <location>
        <begin position="14"/>
        <end position="124"/>
    </location>
</feature>
<evidence type="ECO:0000256" key="11">
    <source>
        <dbReference type="ARBA" id="ARBA00023157"/>
    </source>
</evidence>
<dbReference type="GO" id="GO:0046872">
    <property type="term" value="F:metal ion binding"/>
    <property type="evidence" value="ECO:0007669"/>
    <property type="project" value="UniProtKB-UniRule"/>
</dbReference>
<comment type="caution">
    <text evidence="18">The sequence shown here is derived from an EMBL/GenBank/DDBJ whole genome shotgun (WGS) entry which is preliminary data.</text>
</comment>
<evidence type="ECO:0000256" key="9">
    <source>
        <dbReference type="ARBA" id="ARBA00022989"/>
    </source>
</evidence>
<comment type="subcellular location">
    <subcellularLocation>
        <location evidence="2">Membrane</location>
        <topology evidence="2">Lipid-anchor</topology>
        <topology evidence="2">GPI-anchor</topology>
    </subcellularLocation>
    <subcellularLocation>
        <location evidence="1">Membrane</location>
        <topology evidence="1">Multi-pass membrane protein</topology>
    </subcellularLocation>
    <subcellularLocation>
        <location evidence="3">Secreted</location>
    </subcellularLocation>
</comment>
<protein>
    <recommendedName>
        <fullName evidence="17">CFEM domain-containing protein</fullName>
    </recommendedName>
</protein>
<evidence type="ECO:0000256" key="3">
    <source>
        <dbReference type="ARBA" id="ARBA00004613"/>
    </source>
</evidence>
<feature type="signal peptide" evidence="16">
    <location>
        <begin position="1"/>
        <end position="21"/>
    </location>
</feature>
<evidence type="ECO:0000256" key="5">
    <source>
        <dbReference type="ARBA" id="ARBA00022525"/>
    </source>
</evidence>
<dbReference type="Proteomes" id="UP001244011">
    <property type="component" value="Unassembled WGS sequence"/>
</dbReference>
<evidence type="ECO:0000256" key="16">
    <source>
        <dbReference type="SAM" id="SignalP"/>
    </source>
</evidence>
<keyword evidence="14" id="KW-0349">Heme</keyword>
<evidence type="ECO:0000313" key="19">
    <source>
        <dbReference type="Proteomes" id="UP001244011"/>
    </source>
</evidence>
<feature type="transmembrane region" description="Helical" evidence="15">
    <location>
        <begin position="193"/>
        <end position="213"/>
    </location>
</feature>
<comment type="similarity">
    <text evidence="13">Belongs to the SAT4 family.</text>
</comment>
<evidence type="ECO:0000256" key="13">
    <source>
        <dbReference type="ARBA" id="ARBA00038359"/>
    </source>
</evidence>
<evidence type="ECO:0000256" key="12">
    <source>
        <dbReference type="ARBA" id="ARBA00023288"/>
    </source>
</evidence>
<evidence type="ECO:0000256" key="6">
    <source>
        <dbReference type="ARBA" id="ARBA00022622"/>
    </source>
</evidence>
<dbReference type="InterPro" id="IPR049326">
    <property type="entry name" value="Rhodopsin_dom_fungi"/>
</dbReference>
<dbReference type="Pfam" id="PF05730">
    <property type="entry name" value="CFEM"/>
    <property type="match status" value="1"/>
</dbReference>
<organism evidence="18 19">
    <name type="scientific">Phialemonium atrogriseum</name>
    <dbReference type="NCBI Taxonomy" id="1093897"/>
    <lineage>
        <taxon>Eukaryota</taxon>
        <taxon>Fungi</taxon>
        <taxon>Dikarya</taxon>
        <taxon>Ascomycota</taxon>
        <taxon>Pezizomycotina</taxon>
        <taxon>Sordariomycetes</taxon>
        <taxon>Sordariomycetidae</taxon>
        <taxon>Cephalothecales</taxon>
        <taxon>Cephalothecaceae</taxon>
        <taxon>Phialemonium</taxon>
    </lineage>
</organism>
<proteinExistence type="inferred from homology"/>
<keyword evidence="9 15" id="KW-1133">Transmembrane helix</keyword>
<keyword evidence="14" id="KW-0408">Iron</keyword>
<dbReference type="SMART" id="SM00747">
    <property type="entry name" value="CFEM"/>
    <property type="match status" value="1"/>
</dbReference>
<evidence type="ECO:0000256" key="15">
    <source>
        <dbReference type="SAM" id="Phobius"/>
    </source>
</evidence>
<feature type="transmembrane region" description="Helical" evidence="15">
    <location>
        <begin position="273"/>
        <end position="294"/>
    </location>
</feature>
<evidence type="ECO:0000313" key="18">
    <source>
        <dbReference type="EMBL" id="KAK1767411.1"/>
    </source>
</evidence>
<feature type="transmembrane region" description="Helical" evidence="15">
    <location>
        <begin position="306"/>
        <end position="328"/>
    </location>
</feature>
<evidence type="ECO:0000256" key="8">
    <source>
        <dbReference type="ARBA" id="ARBA00022729"/>
    </source>
</evidence>
<keyword evidence="8 16" id="KW-0732">Signal</keyword>
<evidence type="ECO:0000256" key="10">
    <source>
        <dbReference type="ARBA" id="ARBA00023136"/>
    </source>
</evidence>
<feature type="transmembrane region" description="Helical" evidence="15">
    <location>
        <begin position="225"/>
        <end position="253"/>
    </location>
</feature>
<dbReference type="EMBL" id="MU839008">
    <property type="protein sequence ID" value="KAK1767411.1"/>
    <property type="molecule type" value="Genomic_DNA"/>
</dbReference>
<name>A0AAJ0FGA4_9PEZI</name>
<keyword evidence="12" id="KW-0449">Lipoprotein</keyword>
<evidence type="ECO:0000256" key="1">
    <source>
        <dbReference type="ARBA" id="ARBA00004141"/>
    </source>
</evidence>
<dbReference type="GO" id="GO:0098552">
    <property type="term" value="C:side of membrane"/>
    <property type="evidence" value="ECO:0007669"/>
    <property type="project" value="UniProtKB-KW"/>
</dbReference>
<keyword evidence="10 15" id="KW-0472">Membrane</keyword>
<keyword evidence="19" id="KW-1185">Reference proteome</keyword>
<dbReference type="PROSITE" id="PS52012">
    <property type="entry name" value="CFEM"/>
    <property type="match status" value="1"/>
</dbReference>
<dbReference type="PANTHER" id="PTHR33048:SF143">
    <property type="entry name" value="EXTRACELLULAR MEMBRANE PROTEIN CFEM DOMAIN-CONTAINING PROTEIN-RELATED"/>
    <property type="match status" value="1"/>
</dbReference>
<keyword evidence="6" id="KW-0325">Glycoprotein</keyword>